<dbReference type="Pfam" id="PF10533">
    <property type="entry name" value="Plant_zn_clust"/>
    <property type="match status" value="1"/>
</dbReference>
<dbReference type="GO" id="GO:0043565">
    <property type="term" value="F:sequence-specific DNA binding"/>
    <property type="evidence" value="ECO:0007669"/>
    <property type="project" value="InterPro"/>
</dbReference>
<organism evidence="8 9">
    <name type="scientific">Deinandra increscens subsp. villosa</name>
    <dbReference type="NCBI Taxonomy" id="3103831"/>
    <lineage>
        <taxon>Eukaryota</taxon>
        <taxon>Viridiplantae</taxon>
        <taxon>Streptophyta</taxon>
        <taxon>Embryophyta</taxon>
        <taxon>Tracheophyta</taxon>
        <taxon>Spermatophyta</taxon>
        <taxon>Magnoliopsida</taxon>
        <taxon>eudicotyledons</taxon>
        <taxon>Gunneridae</taxon>
        <taxon>Pentapetalae</taxon>
        <taxon>asterids</taxon>
        <taxon>campanulids</taxon>
        <taxon>Asterales</taxon>
        <taxon>Asteraceae</taxon>
        <taxon>Asteroideae</taxon>
        <taxon>Heliantheae alliance</taxon>
        <taxon>Madieae</taxon>
        <taxon>Madiinae</taxon>
        <taxon>Deinandra</taxon>
    </lineage>
</organism>
<dbReference type="InterPro" id="IPR036576">
    <property type="entry name" value="WRKY_dom_sf"/>
</dbReference>
<dbReference type="FunFam" id="2.20.25.80:FF:000004">
    <property type="entry name" value="WRKY transcription factor 65"/>
    <property type="match status" value="1"/>
</dbReference>
<protein>
    <recommendedName>
        <fullName evidence="7">WRKY domain-containing protein</fullName>
    </recommendedName>
</protein>
<dbReference type="Gene3D" id="2.20.25.80">
    <property type="entry name" value="WRKY domain"/>
    <property type="match status" value="1"/>
</dbReference>
<evidence type="ECO:0000313" key="9">
    <source>
        <dbReference type="Proteomes" id="UP001408789"/>
    </source>
</evidence>
<evidence type="ECO:0000256" key="1">
    <source>
        <dbReference type="ARBA" id="ARBA00004123"/>
    </source>
</evidence>
<accession>A0AAP0H209</accession>
<dbReference type="PROSITE" id="PS50811">
    <property type="entry name" value="WRKY"/>
    <property type="match status" value="1"/>
</dbReference>
<dbReference type="PANTHER" id="PTHR31282">
    <property type="entry name" value="WRKY TRANSCRIPTION FACTOR 21-RELATED"/>
    <property type="match status" value="1"/>
</dbReference>
<gene>
    <name evidence="8" type="ORF">SSX86_014359</name>
</gene>
<dbReference type="SMART" id="SM00774">
    <property type="entry name" value="WRKY"/>
    <property type="match status" value="1"/>
</dbReference>
<dbReference type="AlphaFoldDB" id="A0AAP0H209"/>
<name>A0AAP0H209_9ASTR</name>
<reference evidence="8 9" key="1">
    <citation type="submission" date="2024-04" db="EMBL/GenBank/DDBJ databases">
        <title>The reference genome of an endangered Asteraceae, Deinandra increscens subsp. villosa, native to the Central Coast of California.</title>
        <authorList>
            <person name="Guilliams M."/>
            <person name="Hasenstab-Lehman K."/>
            <person name="Meyer R."/>
            <person name="Mcevoy S."/>
        </authorList>
    </citation>
    <scope>NUCLEOTIDE SEQUENCE [LARGE SCALE GENOMIC DNA]</scope>
    <source>
        <tissue evidence="8">Leaf</tissue>
    </source>
</reference>
<feature type="region of interest" description="Disordered" evidence="6">
    <location>
        <begin position="159"/>
        <end position="207"/>
    </location>
</feature>
<keyword evidence="9" id="KW-1185">Reference proteome</keyword>
<dbReference type="InterPro" id="IPR044810">
    <property type="entry name" value="WRKY_plant"/>
</dbReference>
<evidence type="ECO:0000259" key="7">
    <source>
        <dbReference type="PROSITE" id="PS50811"/>
    </source>
</evidence>
<dbReference type="GO" id="GO:0005634">
    <property type="term" value="C:nucleus"/>
    <property type="evidence" value="ECO:0007669"/>
    <property type="project" value="UniProtKB-SubCell"/>
</dbReference>
<dbReference type="GO" id="GO:0003700">
    <property type="term" value="F:DNA-binding transcription factor activity"/>
    <property type="evidence" value="ECO:0007669"/>
    <property type="project" value="InterPro"/>
</dbReference>
<dbReference type="GO" id="GO:0005516">
    <property type="term" value="F:calmodulin binding"/>
    <property type="evidence" value="ECO:0007669"/>
    <property type="project" value="UniProtKB-ARBA"/>
</dbReference>
<keyword evidence="5" id="KW-0539">Nucleus</keyword>
<sequence length="303" mass="32787">MAVDLAMGFTTAPSAAVQEAASGLESVQNLIRLLSQSHSQQQSPADYKAVADVAVTKFKRVISLLGRPARELTGHARFRRGPVGDQNHEQSENDVVSEEGEVFKVYCPTPLQQVPYVPPPPAPAAPATSNQPPMFQRKDSLSKTVSFSYSPAVSVSRASSFKSSLTGDSDGRQPSAGGKPPLCSSSCLKRKCSSSENGGSGKCHCSKRRKMRMKRVIRVKAISMKLADIPPDDYSWRKYGQKPIKGSPHPRGYYKCSSVRGCPARKHVERALDDPSMLIVTYDGDHNHALSVAETSGLILESS</sequence>
<dbReference type="Pfam" id="PF03106">
    <property type="entry name" value="WRKY"/>
    <property type="match status" value="1"/>
</dbReference>
<comment type="caution">
    <text evidence="8">The sequence shown here is derived from an EMBL/GenBank/DDBJ whole genome shotgun (WGS) entry which is preliminary data.</text>
</comment>
<dbReference type="SUPFAM" id="SSF118290">
    <property type="entry name" value="WRKY DNA-binding domain"/>
    <property type="match status" value="1"/>
</dbReference>
<evidence type="ECO:0000256" key="4">
    <source>
        <dbReference type="ARBA" id="ARBA00023163"/>
    </source>
</evidence>
<proteinExistence type="predicted"/>
<evidence type="ECO:0000313" key="8">
    <source>
        <dbReference type="EMBL" id="KAK9067035.1"/>
    </source>
</evidence>
<dbReference type="InterPro" id="IPR018872">
    <property type="entry name" value="Zn-cluster-dom"/>
</dbReference>
<feature type="region of interest" description="Disordered" evidence="6">
    <location>
        <begin position="117"/>
        <end position="139"/>
    </location>
</feature>
<dbReference type="Proteomes" id="UP001408789">
    <property type="component" value="Unassembled WGS sequence"/>
</dbReference>
<keyword evidence="3" id="KW-0238">DNA-binding</keyword>
<evidence type="ECO:0000256" key="6">
    <source>
        <dbReference type="SAM" id="MobiDB-lite"/>
    </source>
</evidence>
<keyword evidence="4" id="KW-0804">Transcription</keyword>
<dbReference type="EMBL" id="JBCNJP010000015">
    <property type="protein sequence ID" value="KAK9067035.1"/>
    <property type="molecule type" value="Genomic_DNA"/>
</dbReference>
<evidence type="ECO:0000256" key="2">
    <source>
        <dbReference type="ARBA" id="ARBA00023015"/>
    </source>
</evidence>
<evidence type="ECO:0000256" key="5">
    <source>
        <dbReference type="ARBA" id="ARBA00023242"/>
    </source>
</evidence>
<dbReference type="InterPro" id="IPR003657">
    <property type="entry name" value="WRKY_dom"/>
</dbReference>
<comment type="subcellular location">
    <subcellularLocation>
        <location evidence="1">Nucleus</location>
    </subcellularLocation>
</comment>
<feature type="domain" description="WRKY" evidence="7">
    <location>
        <begin position="225"/>
        <end position="291"/>
    </location>
</feature>
<keyword evidence="2" id="KW-0805">Transcription regulation</keyword>
<evidence type="ECO:0000256" key="3">
    <source>
        <dbReference type="ARBA" id="ARBA00023125"/>
    </source>
</evidence>